<comment type="subcellular location">
    <subcellularLocation>
        <location evidence="1">Cell envelope</location>
    </subcellularLocation>
</comment>
<dbReference type="PANTHER" id="PTHR30032">
    <property type="entry name" value="N-ACETYLMURAMOYL-L-ALANINE AMIDASE-RELATED"/>
    <property type="match status" value="1"/>
</dbReference>
<proteinExistence type="predicted"/>
<keyword evidence="6" id="KW-1185">Reference proteome</keyword>
<gene>
    <name evidence="5" type="ORF">HMPREF0634_0110</name>
</gene>
<evidence type="ECO:0000259" key="4">
    <source>
        <dbReference type="SMART" id="SM00725"/>
    </source>
</evidence>
<evidence type="ECO:0000313" key="6">
    <source>
        <dbReference type="Proteomes" id="UP000003244"/>
    </source>
</evidence>
<sequence>MLNKKYNISKKMVSVALSLIMSTGTLVPGFAESNHIKSHANVGILQNGKEESEAKTKLRKLVEKIISDKSILDRYLGTIFIKTVDNGTPFDVFSDGSRMNETAIQDTPWWKLWQEAYRINGKLENLTDAEAKSLYDNLMIEINAMYFPLSNELKADGYYEGREADFDIYKVTSVNSYTPAQDIYVKGENNSEIKKLFGVVAVVKSGNEHDIMLSMKKEMVKSIKHISFNGISTVRPITAIKPIEEDSDIAMFSVTVPGEVGPENLVVNSLKYINNNNQEITISEPFGIDIKYSQLKKVNTSLKDKRPQGYVENKIQAWMKRGEAIKREIMDLTESRKIDDALREIRDFRDMGEEDLTSLYKIVKPIYYAEYKETARGILRKKLSQQKSSLDSSVYSPEIYTKESLETFKSELERINRSMDNKDLSDLVGDVARTTNLSFTVLRYNTEKLQGLYDKVKDRVDLRDRYESDSYVKFLVAFTKAEKWLNTTKKTMPVPNDTKEIYDELKKAANSLKRKDGSSDDLIEDDKDKNQEKDAIYDVKVNLQKPNGNVNTDFSQFINKDAKYIIKEGGKNKKLVLYLKPIMNGNKIDKLITEFQYSRRNILQPANTITSKKFKFDFIDGTKSLYSPEKIELDVDGKQDLLPIDITYYDSKGNIDVKRYITDNKLSINYDEKIKTDDENLKPDNGNGNNEEPNIPGNNESKDYTVNVKFLHENGHSESHAASALINRAKLSIKGSDKILTLKLRPLLGEGGNPTGVISKIYYFEGNQKSGKKLEGKNKKLARIRMKYQSVDKEYEYPTEVEIPVDASTQKLYLNLDSATPVFGDKNHEHTVVLDIDYAKKTDGYNDSEVDKTQLINLINGINKDYYEVYKNIIPEKPYENLMSAYKNAISVRNNNNATNDEVSQAYKNLFNSIKKPNLYIELDIVKKQADADLKSESESGKYTQDSIKEAKKFAEDRYKELKEYLARDDIQDSKIDDYKYDIQHSPDRLRYDTSELEKVISEAEGKLNSDKYTDETVEYLKDKLTDAKNYLKEAKSKNGQDKRSDLIKAIDKAIKSLIEKKEKGSSQARKSLESKVNMAKKIEQGKKSKEAYDELNKVINESVNILNTSENNDDYNKQIEKLEKAIEKFKSSEDVKKDNTDEKKEKENEKSDKKSIDAKIMDEDNKESMADIFLKDHKVLTTYDKDKDQTTYELTFRRYDENKPSVGKLYVKNGEYFKEANLVKEDKGVNTFKFTRESKPERIIIIKMFIPAMNTEKTAKLTLNVKNENTKSEISSLEGENRYDTASKISKILYPNTNKKAVLASGQVTVDALSTSLFAKKKGAPILLTKTSYLPSETIRELKRLGVSEVSIVGGYNTINRQVTDELRTMGISTERIYGKDRYDTARELAKKSNSDLKKLVIVNGVNYADAISMSGYCAQNDYNMILTNGKSLSDSDMSLVNKADEVIIVGGYKSVSNDLERKLEMAAKKIRRISGYDRYETSLKLSEELYTKSDGIVMASGDNDKMTDALAGSQLAAYKKAPLQLVSNYMTSRQRKYIEDNKISNATILGGINSIGRSVRESIKSLIVKN</sequence>
<dbReference type="SUPFAM" id="SSF158911">
    <property type="entry name" value="NEAT domain-like"/>
    <property type="match status" value="1"/>
</dbReference>
<dbReference type="Pfam" id="PF04122">
    <property type="entry name" value="CW_binding_2"/>
    <property type="match status" value="3"/>
</dbReference>
<feature type="region of interest" description="Disordered" evidence="3">
    <location>
        <begin position="676"/>
        <end position="701"/>
    </location>
</feature>
<dbReference type="RefSeq" id="WP_007790283.1">
    <property type="nucleotide sequence ID" value="NZ_ADGQ01000062.1"/>
</dbReference>
<dbReference type="Gene3D" id="1.20.1270.90">
    <property type="entry name" value="AF1782-like"/>
    <property type="match status" value="1"/>
</dbReference>
<reference evidence="5 6" key="1">
    <citation type="submission" date="2010-08" db="EMBL/GenBank/DDBJ databases">
        <authorList>
            <person name="Harkins D.M."/>
            <person name="Madupu R."/>
            <person name="Durkin A.S."/>
            <person name="Torralba M."/>
            <person name="Methe B."/>
            <person name="Sutton G.G."/>
            <person name="Nelson K.E."/>
        </authorList>
    </citation>
    <scope>NUCLEOTIDE SEQUENCE [LARGE SCALE GENOMIC DNA]</scope>
    <source>
        <strain evidence="5 6">DSM 17678</strain>
    </source>
</reference>
<name>E0E465_9FIRM</name>
<accession>E0E465</accession>
<evidence type="ECO:0000256" key="1">
    <source>
        <dbReference type="ARBA" id="ARBA00004196"/>
    </source>
</evidence>
<dbReference type="InterPro" id="IPR051922">
    <property type="entry name" value="Bact_Sporulation_Assoc"/>
</dbReference>
<dbReference type="STRING" id="596315.HMPREF0634_0110"/>
<dbReference type="Gene3D" id="3.40.50.12090">
    <property type="match status" value="2"/>
</dbReference>
<dbReference type="EMBL" id="ADGQ01000062">
    <property type="protein sequence ID" value="EFM64293.1"/>
    <property type="molecule type" value="Genomic_DNA"/>
</dbReference>
<dbReference type="SMART" id="SM00725">
    <property type="entry name" value="NEAT"/>
    <property type="match status" value="1"/>
</dbReference>
<dbReference type="GeneID" id="84801066"/>
<dbReference type="InterPro" id="IPR007253">
    <property type="entry name" value="Cell_wall-bd_2"/>
</dbReference>
<dbReference type="InterPro" id="IPR037250">
    <property type="entry name" value="NEAT_dom_sf"/>
</dbReference>
<dbReference type="eggNOG" id="COG2247">
    <property type="taxonomic scope" value="Bacteria"/>
</dbReference>
<dbReference type="GO" id="GO:0030313">
    <property type="term" value="C:cell envelope"/>
    <property type="evidence" value="ECO:0007669"/>
    <property type="project" value="UniProtKB-SubCell"/>
</dbReference>
<organism evidence="5 6">
    <name type="scientific">Peptostreptococcus stomatis DSM 17678</name>
    <dbReference type="NCBI Taxonomy" id="596315"/>
    <lineage>
        <taxon>Bacteria</taxon>
        <taxon>Bacillati</taxon>
        <taxon>Bacillota</taxon>
        <taxon>Clostridia</taxon>
        <taxon>Peptostreptococcales</taxon>
        <taxon>Peptostreptococcaceae</taxon>
        <taxon>Peptostreptococcus</taxon>
    </lineage>
</organism>
<comment type="caution">
    <text evidence="5">The sequence shown here is derived from an EMBL/GenBank/DDBJ whole genome shotgun (WGS) entry which is preliminary data.</text>
</comment>
<dbReference type="InterPro" id="IPR006635">
    <property type="entry name" value="NEAT_dom"/>
</dbReference>
<feature type="compositionally biased region" description="Low complexity" evidence="3">
    <location>
        <begin position="683"/>
        <end position="699"/>
    </location>
</feature>
<dbReference type="Gene3D" id="2.60.40.1850">
    <property type="match status" value="1"/>
</dbReference>
<feature type="region of interest" description="Disordered" evidence="3">
    <location>
        <begin position="1133"/>
        <end position="1156"/>
    </location>
</feature>
<evidence type="ECO:0000256" key="2">
    <source>
        <dbReference type="ARBA" id="ARBA00022729"/>
    </source>
</evidence>
<keyword evidence="2" id="KW-0732">Signal</keyword>
<evidence type="ECO:0000256" key="3">
    <source>
        <dbReference type="SAM" id="MobiDB-lite"/>
    </source>
</evidence>
<feature type="domain" description="NEAT" evidence="4">
    <location>
        <begin position="699"/>
        <end position="832"/>
    </location>
</feature>
<protein>
    <submittedName>
        <fullName evidence="5">Iron transport-associated domain protein</fullName>
    </submittedName>
</protein>
<dbReference type="Proteomes" id="UP000003244">
    <property type="component" value="Unassembled WGS sequence"/>
</dbReference>
<dbReference type="PANTHER" id="PTHR30032:SF1">
    <property type="entry name" value="N-ACETYLMURAMOYL-L-ALANINE AMIDASE LYTC"/>
    <property type="match status" value="1"/>
</dbReference>
<evidence type="ECO:0000313" key="5">
    <source>
        <dbReference type="EMBL" id="EFM64293.1"/>
    </source>
</evidence>
<dbReference type="OrthoDB" id="3268660at2"/>